<dbReference type="SUPFAM" id="SSF53448">
    <property type="entry name" value="Nucleotide-diphospho-sugar transferases"/>
    <property type="match status" value="1"/>
</dbReference>
<evidence type="ECO:0000313" key="4">
    <source>
        <dbReference type="Proteomes" id="UP001524547"/>
    </source>
</evidence>
<name>A0ABT1VV24_9PROT</name>
<dbReference type="EMBL" id="JAMZEJ010000003">
    <property type="protein sequence ID" value="MCQ8240184.1"/>
    <property type="molecule type" value="Genomic_DNA"/>
</dbReference>
<dbReference type="InterPro" id="IPR025877">
    <property type="entry name" value="MobA-like_NTP_Trfase"/>
</dbReference>
<dbReference type="RefSeq" id="WP_422918933.1">
    <property type="nucleotide sequence ID" value="NZ_JAMZEJ010000003.1"/>
</dbReference>
<proteinExistence type="predicted"/>
<feature type="domain" description="MobA-like NTP transferase" evidence="2">
    <location>
        <begin position="44"/>
        <end position="161"/>
    </location>
</feature>
<reference evidence="3 4" key="1">
    <citation type="submission" date="2022-06" db="EMBL/GenBank/DDBJ databases">
        <title>Rhizosaccharibacter gen. nov. sp. nov. KSS12, endophytic bacteria isolated from sugarcane.</title>
        <authorList>
            <person name="Pitiwittayakul N."/>
        </authorList>
    </citation>
    <scope>NUCLEOTIDE SEQUENCE [LARGE SCALE GENOMIC DNA]</scope>
    <source>
        <strain evidence="3 4">KSS12</strain>
    </source>
</reference>
<keyword evidence="3" id="KW-0808">Transferase</keyword>
<comment type="caution">
    <text evidence="3">The sequence shown here is derived from an EMBL/GenBank/DDBJ whole genome shotgun (WGS) entry which is preliminary data.</text>
</comment>
<dbReference type="Pfam" id="PF12804">
    <property type="entry name" value="NTP_transf_3"/>
    <property type="match status" value="1"/>
</dbReference>
<dbReference type="Gene3D" id="3.90.550.10">
    <property type="entry name" value="Spore Coat Polysaccharide Biosynthesis Protein SpsA, Chain A"/>
    <property type="match status" value="1"/>
</dbReference>
<sequence length="281" mass="29463">MTASVPAEKPPSWGASRSGDRRLTALVLAGSRRGAADPVAALAGQPTKALVPVDGQPMLFRVVQSLRACPSVARVVVAAGDGPDAGEAAGLLHRSGCDTLAEPMGTAPSPAGTVSAALASLGTPLLVTTADHPLLRPAMVEEFLASVPPGVAAAAAVVEEELFRAAFPRGRRTWLRFRDGGFSGCNLFLLATPDAARIAGFWRRLEDNRKKPWRMAAAIGPAMLLGTLFRRLSLDDAARGLGRRTGTRLAAIRLSQPEAAIDVDKPDDLRLVETILSRRAA</sequence>
<dbReference type="InterPro" id="IPR029044">
    <property type="entry name" value="Nucleotide-diphossugar_trans"/>
</dbReference>
<evidence type="ECO:0000259" key="2">
    <source>
        <dbReference type="Pfam" id="PF12804"/>
    </source>
</evidence>
<protein>
    <submittedName>
        <fullName evidence="3">NTP transferase domain-containing protein</fullName>
    </submittedName>
</protein>
<gene>
    <name evidence="3" type="ORF">NFI88_04925</name>
</gene>
<organism evidence="3 4">
    <name type="scientific">Rhizosaccharibacter radicis</name>
    <dbReference type="NCBI Taxonomy" id="2782605"/>
    <lineage>
        <taxon>Bacteria</taxon>
        <taxon>Pseudomonadati</taxon>
        <taxon>Pseudomonadota</taxon>
        <taxon>Alphaproteobacteria</taxon>
        <taxon>Acetobacterales</taxon>
        <taxon>Acetobacteraceae</taxon>
        <taxon>Rhizosaccharibacter</taxon>
    </lineage>
</organism>
<keyword evidence="4" id="KW-1185">Reference proteome</keyword>
<accession>A0ABT1VV24</accession>
<evidence type="ECO:0000256" key="1">
    <source>
        <dbReference type="ARBA" id="ARBA00022842"/>
    </source>
</evidence>
<keyword evidence="1" id="KW-0460">Magnesium</keyword>
<evidence type="ECO:0000313" key="3">
    <source>
        <dbReference type="EMBL" id="MCQ8240184.1"/>
    </source>
</evidence>
<dbReference type="GO" id="GO:0016740">
    <property type="term" value="F:transferase activity"/>
    <property type="evidence" value="ECO:0007669"/>
    <property type="project" value="UniProtKB-KW"/>
</dbReference>
<dbReference type="Proteomes" id="UP001524547">
    <property type="component" value="Unassembled WGS sequence"/>
</dbReference>